<dbReference type="Proteomes" id="UP000266272">
    <property type="component" value="Unassembled WGS sequence"/>
</dbReference>
<feature type="transmembrane region" description="Helical" evidence="2">
    <location>
        <begin position="9"/>
        <end position="27"/>
    </location>
</feature>
<keyword evidence="2" id="KW-0812">Transmembrane</keyword>
<organism evidence="3 4">
    <name type="scientific">Trichoderma arundinaceum</name>
    <dbReference type="NCBI Taxonomy" id="490622"/>
    <lineage>
        <taxon>Eukaryota</taxon>
        <taxon>Fungi</taxon>
        <taxon>Dikarya</taxon>
        <taxon>Ascomycota</taxon>
        <taxon>Pezizomycotina</taxon>
        <taxon>Sordariomycetes</taxon>
        <taxon>Hypocreomycetidae</taxon>
        <taxon>Hypocreales</taxon>
        <taxon>Hypocreaceae</taxon>
        <taxon>Trichoderma</taxon>
    </lineage>
</organism>
<name>A0A395NK19_TRIAR</name>
<dbReference type="OrthoDB" id="2522565at2759"/>
<feature type="region of interest" description="Disordered" evidence="1">
    <location>
        <begin position="51"/>
        <end position="92"/>
    </location>
</feature>
<evidence type="ECO:0000313" key="3">
    <source>
        <dbReference type="EMBL" id="RFU76378.1"/>
    </source>
</evidence>
<proteinExistence type="predicted"/>
<dbReference type="AlphaFoldDB" id="A0A395NK19"/>
<reference evidence="3 4" key="1">
    <citation type="journal article" date="2018" name="PLoS Pathog.">
        <title>Evolution of structural diversity of trichothecenes, a family of toxins produced by plant pathogenic and entomopathogenic fungi.</title>
        <authorList>
            <person name="Proctor R.H."/>
            <person name="McCormick S.P."/>
            <person name="Kim H.S."/>
            <person name="Cardoza R.E."/>
            <person name="Stanley A.M."/>
            <person name="Lindo L."/>
            <person name="Kelly A."/>
            <person name="Brown D.W."/>
            <person name="Lee T."/>
            <person name="Vaughan M.M."/>
            <person name="Alexander N.J."/>
            <person name="Busman M."/>
            <person name="Gutierrez S."/>
        </authorList>
    </citation>
    <scope>NUCLEOTIDE SEQUENCE [LARGE SCALE GENOMIC DNA]</scope>
    <source>
        <strain evidence="3 4">IBT 40837</strain>
    </source>
</reference>
<keyword evidence="2" id="KW-0472">Membrane</keyword>
<comment type="caution">
    <text evidence="3">The sequence shown here is derived from an EMBL/GenBank/DDBJ whole genome shotgun (WGS) entry which is preliminary data.</text>
</comment>
<evidence type="ECO:0000256" key="1">
    <source>
        <dbReference type="SAM" id="MobiDB-lite"/>
    </source>
</evidence>
<sequence>MFVRDIKRLLLYVVPILILLSTCISFYRQSPTIPSKVNEWIQPVIDKFDSGQAKENAGSTHEQEAEAPIGFGKPGNAPAAEVPPSHAPSRNTSALPNIQVSHQEIFSTSTTDKKYFSIDFAGKHNGMNPNIIPHPTLEDTWIVVAQLARGADEQSVYFTELVCNAVFQNDVLRCLQPPAALPVLPTKGDKCEGDLSFFSFNVGPHDARVLYGPDTPYIVYGSNSQFTCFGQFIQDFRELVDWRGQETGSEDFLVGTELQRPLPWSAVEKNWFPFWDTEGQMYVHYDVAPKRVFAQVKPDGSAGIDLSVLTEEEDSKCLAKYMPSMLGSLESIHQASNSLKITMCKRSDAICIANESNTFIFTIWQHKTFYNFHGVYEPYVMLFQEQVPFAVHAVSKRPLWIHGRQQHLDRGTSDMFYVTSIAWKSSNVTYHGYLDDELFIGFGIEDRASGAIDITAEELMSGLGLCIEA</sequence>
<accession>A0A395NK19</accession>
<evidence type="ECO:0000313" key="4">
    <source>
        <dbReference type="Proteomes" id="UP000266272"/>
    </source>
</evidence>
<protein>
    <submittedName>
        <fullName evidence="3">Uncharacterized protein</fullName>
    </submittedName>
</protein>
<keyword evidence="4" id="KW-1185">Reference proteome</keyword>
<keyword evidence="2" id="KW-1133">Transmembrane helix</keyword>
<dbReference type="EMBL" id="PXOA01000354">
    <property type="protein sequence ID" value="RFU76378.1"/>
    <property type="molecule type" value="Genomic_DNA"/>
</dbReference>
<evidence type="ECO:0000256" key="2">
    <source>
        <dbReference type="SAM" id="Phobius"/>
    </source>
</evidence>
<gene>
    <name evidence="3" type="ORF">TARUN_5870</name>
</gene>